<protein>
    <submittedName>
        <fullName evidence="1">Uncharacterized protein</fullName>
    </submittedName>
</protein>
<sequence length="101" mass="11711">MTRTTPELLPPLQASAPHQRENVWFLTYDLACNRPNTRRIFGGIDFELGTLRLQGRHLTTRSPQPKIINKLSMLRPQFLIACHLSCDIDPLHVYFLWISLV</sequence>
<comment type="caution">
    <text evidence="1">The sequence shown here is derived from an EMBL/GenBank/DDBJ whole genome shotgun (WGS) entry which is preliminary data.</text>
</comment>
<keyword evidence="2" id="KW-1185">Reference proteome</keyword>
<organism evidence="1 2">
    <name type="scientific">Araneus ventricosus</name>
    <name type="common">Orbweaver spider</name>
    <name type="synonym">Epeira ventricosa</name>
    <dbReference type="NCBI Taxonomy" id="182803"/>
    <lineage>
        <taxon>Eukaryota</taxon>
        <taxon>Metazoa</taxon>
        <taxon>Ecdysozoa</taxon>
        <taxon>Arthropoda</taxon>
        <taxon>Chelicerata</taxon>
        <taxon>Arachnida</taxon>
        <taxon>Araneae</taxon>
        <taxon>Araneomorphae</taxon>
        <taxon>Entelegynae</taxon>
        <taxon>Araneoidea</taxon>
        <taxon>Araneidae</taxon>
        <taxon>Araneus</taxon>
    </lineage>
</organism>
<accession>A0A4Y2F8K5</accession>
<gene>
    <name evidence="1" type="ORF">AVEN_248747_1</name>
</gene>
<reference evidence="1 2" key="1">
    <citation type="journal article" date="2019" name="Sci. Rep.">
        <title>Orb-weaving spider Araneus ventricosus genome elucidates the spidroin gene catalogue.</title>
        <authorList>
            <person name="Kono N."/>
            <person name="Nakamura H."/>
            <person name="Ohtoshi R."/>
            <person name="Moran D.A.P."/>
            <person name="Shinohara A."/>
            <person name="Yoshida Y."/>
            <person name="Fujiwara M."/>
            <person name="Mori M."/>
            <person name="Tomita M."/>
            <person name="Arakawa K."/>
        </authorList>
    </citation>
    <scope>NUCLEOTIDE SEQUENCE [LARGE SCALE GENOMIC DNA]</scope>
</reference>
<dbReference type="Proteomes" id="UP000499080">
    <property type="component" value="Unassembled WGS sequence"/>
</dbReference>
<evidence type="ECO:0000313" key="2">
    <source>
        <dbReference type="Proteomes" id="UP000499080"/>
    </source>
</evidence>
<name>A0A4Y2F8K5_ARAVE</name>
<dbReference type="EMBL" id="BGPR01094990">
    <property type="protein sequence ID" value="GBM36796.1"/>
    <property type="molecule type" value="Genomic_DNA"/>
</dbReference>
<evidence type="ECO:0000313" key="1">
    <source>
        <dbReference type="EMBL" id="GBM36796.1"/>
    </source>
</evidence>
<proteinExistence type="predicted"/>
<dbReference type="AlphaFoldDB" id="A0A4Y2F8K5"/>